<reference evidence="2 3" key="1">
    <citation type="submission" date="2015-05" db="EMBL/GenBank/DDBJ databases">
        <authorList>
            <person name="Goodhead I."/>
        </authorList>
    </citation>
    <scope>NUCLEOTIDE SEQUENCE [LARGE SCALE GENOMIC DNA]</scope>
    <source>
        <strain evidence="3">morsitans</strain>
    </source>
</reference>
<dbReference type="RefSeq" id="WP_148203587.1">
    <property type="nucleotide sequence ID" value="NC_007712.1"/>
</dbReference>
<sequence length="73" mass="8035">MRAGLDNAKRPCPAGTLGDARRGDARYQQQLAGHVLRGKIRVRPCAQINHLAFHRLHAGGRRHGMSDAEQVGR</sequence>
<feature type="region of interest" description="Disordered" evidence="1">
    <location>
        <begin position="1"/>
        <end position="23"/>
    </location>
</feature>
<gene>
    <name evidence="2" type="ORF">SGGMMB4_04886</name>
</gene>
<proteinExistence type="predicted"/>
<evidence type="ECO:0000313" key="2">
    <source>
        <dbReference type="EMBL" id="CRL46343.1"/>
    </source>
</evidence>
<accession>A0A193QML8</accession>
<organism evidence="2 3">
    <name type="scientific">Sodalis glossinidius (strain morsitans)</name>
    <dbReference type="NCBI Taxonomy" id="343509"/>
    <lineage>
        <taxon>Bacteria</taxon>
        <taxon>Pseudomonadati</taxon>
        <taxon>Pseudomonadota</taxon>
        <taxon>Gammaproteobacteria</taxon>
        <taxon>Enterobacterales</taxon>
        <taxon>Bruguierivoracaceae</taxon>
        <taxon>Sodalis</taxon>
    </lineage>
</organism>
<dbReference type="AlphaFoldDB" id="A0A193QML8"/>
<dbReference type="EMBL" id="LN854557">
    <property type="protein sequence ID" value="CRL46343.1"/>
    <property type="molecule type" value="Genomic_DNA"/>
</dbReference>
<dbReference type="Proteomes" id="UP000245838">
    <property type="component" value="Chromosome sggmmb4_Chromosome"/>
</dbReference>
<evidence type="ECO:0000313" key="3">
    <source>
        <dbReference type="Proteomes" id="UP000245838"/>
    </source>
</evidence>
<protein>
    <submittedName>
        <fullName evidence="2">Uncharacterized protein</fullName>
    </submittedName>
</protein>
<name>A0A193QML8_SODGM</name>
<evidence type="ECO:0000256" key="1">
    <source>
        <dbReference type="SAM" id="MobiDB-lite"/>
    </source>
</evidence>